<organism evidence="1 2">
    <name type="scientific">Brachionus plicatilis</name>
    <name type="common">Marine rotifer</name>
    <name type="synonym">Brachionus muelleri</name>
    <dbReference type="NCBI Taxonomy" id="10195"/>
    <lineage>
        <taxon>Eukaryota</taxon>
        <taxon>Metazoa</taxon>
        <taxon>Spiralia</taxon>
        <taxon>Gnathifera</taxon>
        <taxon>Rotifera</taxon>
        <taxon>Eurotatoria</taxon>
        <taxon>Monogononta</taxon>
        <taxon>Pseudotrocha</taxon>
        <taxon>Ploima</taxon>
        <taxon>Brachionidae</taxon>
        <taxon>Brachionus</taxon>
    </lineage>
</organism>
<sequence length="98" mass="11105">IQLFLELEKFRRNNKNKFALENYAKNQWNFCVLDIVVASWCAVHNSMTGLGSITRLSEKISSVGFLALNFLGDNYQILPAYSLAQLEPEHQPGCQLAN</sequence>
<feature type="non-terminal residue" evidence="1">
    <location>
        <position position="1"/>
    </location>
</feature>
<evidence type="ECO:0000313" key="1">
    <source>
        <dbReference type="EMBL" id="RNA43282.1"/>
    </source>
</evidence>
<dbReference type="AlphaFoldDB" id="A0A3M7T5I6"/>
<gene>
    <name evidence="1" type="ORF">BpHYR1_028721</name>
</gene>
<name>A0A3M7T5I6_BRAPC</name>
<keyword evidence="2" id="KW-1185">Reference proteome</keyword>
<dbReference type="Proteomes" id="UP000276133">
    <property type="component" value="Unassembled WGS sequence"/>
</dbReference>
<dbReference type="EMBL" id="REGN01000243">
    <property type="protein sequence ID" value="RNA43282.1"/>
    <property type="molecule type" value="Genomic_DNA"/>
</dbReference>
<protein>
    <submittedName>
        <fullName evidence="1">Uncharacterized protein</fullName>
    </submittedName>
</protein>
<evidence type="ECO:0000313" key="2">
    <source>
        <dbReference type="Proteomes" id="UP000276133"/>
    </source>
</evidence>
<comment type="caution">
    <text evidence="1">The sequence shown here is derived from an EMBL/GenBank/DDBJ whole genome shotgun (WGS) entry which is preliminary data.</text>
</comment>
<accession>A0A3M7T5I6</accession>
<reference evidence="1 2" key="1">
    <citation type="journal article" date="2018" name="Sci. Rep.">
        <title>Genomic signatures of local adaptation to the degree of environmental predictability in rotifers.</title>
        <authorList>
            <person name="Franch-Gras L."/>
            <person name="Hahn C."/>
            <person name="Garcia-Roger E.M."/>
            <person name="Carmona M.J."/>
            <person name="Serra M."/>
            <person name="Gomez A."/>
        </authorList>
    </citation>
    <scope>NUCLEOTIDE SEQUENCE [LARGE SCALE GENOMIC DNA]</scope>
    <source>
        <strain evidence="1">HYR1</strain>
    </source>
</reference>
<proteinExistence type="predicted"/>